<dbReference type="AlphaFoldDB" id="A0A7V8NRR4"/>
<name>A0A7V8NRR4_9BACT</name>
<proteinExistence type="predicted"/>
<protein>
    <submittedName>
        <fullName evidence="1">PmoA family protein</fullName>
    </submittedName>
</protein>
<dbReference type="Proteomes" id="UP000567293">
    <property type="component" value="Unassembled WGS sequence"/>
</dbReference>
<evidence type="ECO:0000313" key="2">
    <source>
        <dbReference type="Proteomes" id="UP000567293"/>
    </source>
</evidence>
<comment type="caution">
    <text evidence="1">The sequence shown here is derived from an EMBL/GenBank/DDBJ whole genome shotgun (WGS) entry which is preliminary data.</text>
</comment>
<sequence length="352" mass="38770">MHIRLGGPIVSSLVLLWVLLGSAAPHSSDRISVTVHEEQRRVDISIDGHPFTSYIWPDRLAKPVLYPLRTANGTIITRGYPLDPRPGERVDHPHHVGMWLNYENVNGIDFWNNSEAIKPEDAPKMGTIRHRSIIAAEGGSEEGKLEVEADWLTYSRKVLLQEHTSFVFRGGPDFRSVDRITTLRAQDEKVVFADAKDGMLGLRVVRALEMPSDKAEVFTDASGRATAVGKLDNTGVNGVYLTSEGKKGEAAWGTRGRWCNLSGKIGDEPVTITILDHPANPGFPTYWHARGYGLFAANPLGEKVFSNGKEELNLSLAPHQTVTFRYRILISSGVASPESTEAAYKAFVAAYP</sequence>
<dbReference type="EMBL" id="JACDQQ010001445">
    <property type="protein sequence ID" value="MBA0086298.1"/>
    <property type="molecule type" value="Genomic_DNA"/>
</dbReference>
<gene>
    <name evidence="1" type="ORF">HRJ53_15055</name>
</gene>
<dbReference type="Pfam" id="PF14100">
    <property type="entry name" value="DUF6807"/>
    <property type="match status" value="1"/>
</dbReference>
<accession>A0A7V8NRR4</accession>
<organism evidence="1 2">
    <name type="scientific">Candidatus Acidiferrum panamense</name>
    <dbReference type="NCBI Taxonomy" id="2741543"/>
    <lineage>
        <taxon>Bacteria</taxon>
        <taxon>Pseudomonadati</taxon>
        <taxon>Acidobacteriota</taxon>
        <taxon>Terriglobia</taxon>
        <taxon>Candidatus Acidiferrales</taxon>
        <taxon>Candidatus Acidiferrum</taxon>
    </lineage>
</organism>
<reference evidence="1" key="1">
    <citation type="submission" date="2020-06" db="EMBL/GenBank/DDBJ databases">
        <title>Legume-microbial interactions unlock mineral nutrients during tropical forest succession.</title>
        <authorList>
            <person name="Epihov D.Z."/>
        </authorList>
    </citation>
    <scope>NUCLEOTIDE SEQUENCE [LARGE SCALE GENOMIC DNA]</scope>
    <source>
        <strain evidence="1">Pan2503</strain>
    </source>
</reference>
<evidence type="ECO:0000313" key="1">
    <source>
        <dbReference type="EMBL" id="MBA0086298.1"/>
    </source>
</evidence>
<dbReference type="InterPro" id="IPR029475">
    <property type="entry name" value="DUF6807"/>
</dbReference>
<keyword evidence="2" id="KW-1185">Reference proteome</keyword>